<proteinExistence type="inferred from homology"/>
<feature type="compositionally biased region" description="Polar residues" evidence="6">
    <location>
        <begin position="46"/>
        <end position="56"/>
    </location>
</feature>
<dbReference type="Gene3D" id="3.30.110.150">
    <property type="entry name" value="SepF-like protein"/>
    <property type="match status" value="1"/>
</dbReference>
<feature type="region of interest" description="Disordered" evidence="6">
    <location>
        <begin position="17"/>
        <end position="56"/>
    </location>
</feature>
<keyword evidence="1 5" id="KW-0132">Cell division</keyword>
<comment type="similarity">
    <text evidence="5">Belongs to the SepF family.</text>
</comment>
<dbReference type="PANTHER" id="PTHR35798">
    <property type="entry name" value="CELL DIVISION PROTEIN SEPF"/>
    <property type="match status" value="1"/>
</dbReference>
<evidence type="ECO:0000256" key="5">
    <source>
        <dbReference type="HAMAP-Rule" id="MF_01197"/>
    </source>
</evidence>
<keyword evidence="3 5" id="KW-0131">Cell cycle</keyword>
<feature type="compositionally biased region" description="Acidic residues" evidence="6">
    <location>
        <begin position="17"/>
        <end position="28"/>
    </location>
</feature>
<evidence type="ECO:0000256" key="2">
    <source>
        <dbReference type="ARBA" id="ARBA00023210"/>
    </source>
</evidence>
<dbReference type="HAMAP" id="MF_01197">
    <property type="entry name" value="SepF"/>
    <property type="match status" value="1"/>
</dbReference>
<evidence type="ECO:0000256" key="6">
    <source>
        <dbReference type="SAM" id="MobiDB-lite"/>
    </source>
</evidence>
<dbReference type="InterPro" id="IPR038594">
    <property type="entry name" value="SepF-like_sf"/>
</dbReference>
<dbReference type="InterPro" id="IPR023052">
    <property type="entry name" value="Cell_div_SepF"/>
</dbReference>
<comment type="subcellular location">
    <subcellularLocation>
        <location evidence="5">Cytoplasm</location>
    </subcellularLocation>
    <text evidence="5">Localizes to the division site, in a FtsZ-dependent manner.</text>
</comment>
<evidence type="ECO:0000256" key="3">
    <source>
        <dbReference type="ARBA" id="ARBA00023306"/>
    </source>
</evidence>
<name>A0A9D1HB93_9FIRM</name>
<gene>
    <name evidence="5 7" type="primary">sepF</name>
    <name evidence="7" type="ORF">IAD12_01215</name>
</gene>
<dbReference type="InterPro" id="IPR007561">
    <property type="entry name" value="Cell_div_SepF/SepF-rel"/>
</dbReference>
<dbReference type="PANTHER" id="PTHR35798:SF1">
    <property type="entry name" value="CELL DIVISION PROTEIN SEPF"/>
    <property type="match status" value="1"/>
</dbReference>
<dbReference type="Pfam" id="PF04472">
    <property type="entry name" value="SepF"/>
    <property type="match status" value="1"/>
</dbReference>
<keyword evidence="2 5" id="KW-0717">Septation</keyword>
<comment type="caution">
    <text evidence="7">The sequence shown here is derived from an EMBL/GenBank/DDBJ whole genome shotgun (WGS) entry which is preliminary data.</text>
</comment>
<dbReference type="AlphaFoldDB" id="A0A9D1HB93"/>
<comment type="function">
    <text evidence="4 5">Cell division protein that is part of the divisome complex and is recruited early to the Z-ring. Probably stimulates Z-ring formation, perhaps through the cross-linking of FtsZ protofilaments. Its function overlaps with FtsA.</text>
</comment>
<reference evidence="7" key="2">
    <citation type="journal article" date="2021" name="PeerJ">
        <title>Extensive microbial diversity within the chicken gut microbiome revealed by metagenomics and culture.</title>
        <authorList>
            <person name="Gilroy R."/>
            <person name="Ravi A."/>
            <person name="Getino M."/>
            <person name="Pursley I."/>
            <person name="Horton D.L."/>
            <person name="Alikhan N.F."/>
            <person name="Baker D."/>
            <person name="Gharbi K."/>
            <person name="Hall N."/>
            <person name="Watson M."/>
            <person name="Adriaenssens E.M."/>
            <person name="Foster-Nyarko E."/>
            <person name="Jarju S."/>
            <person name="Secka A."/>
            <person name="Antonio M."/>
            <person name="Oren A."/>
            <person name="Chaudhuri R.R."/>
            <person name="La Ragione R."/>
            <person name="Hildebrand F."/>
            <person name="Pallen M.J."/>
        </authorList>
    </citation>
    <scope>NUCLEOTIDE SEQUENCE</scope>
    <source>
        <strain evidence="7">CHK176-22527</strain>
    </source>
</reference>
<evidence type="ECO:0000313" key="8">
    <source>
        <dbReference type="Proteomes" id="UP000824159"/>
    </source>
</evidence>
<organism evidence="7 8">
    <name type="scientific">Candidatus Allocopromorpha excrementavium</name>
    <dbReference type="NCBI Taxonomy" id="2840741"/>
    <lineage>
        <taxon>Bacteria</taxon>
        <taxon>Bacillati</taxon>
        <taxon>Bacillota</taxon>
        <taxon>Clostridia</taxon>
        <taxon>Eubacteriales</taxon>
        <taxon>Eubacteriaceae</taxon>
        <taxon>Eubacteriaceae incertae sedis</taxon>
        <taxon>Candidatus Allocopromorpha</taxon>
    </lineage>
</organism>
<keyword evidence="5" id="KW-0963">Cytoplasm</keyword>
<dbReference type="Proteomes" id="UP000824159">
    <property type="component" value="Unassembled WGS sequence"/>
</dbReference>
<evidence type="ECO:0000256" key="4">
    <source>
        <dbReference type="ARBA" id="ARBA00044936"/>
    </source>
</evidence>
<accession>A0A9D1HB93</accession>
<evidence type="ECO:0000256" key="1">
    <source>
        <dbReference type="ARBA" id="ARBA00022618"/>
    </source>
</evidence>
<reference evidence="7" key="1">
    <citation type="submission" date="2020-10" db="EMBL/GenBank/DDBJ databases">
        <authorList>
            <person name="Gilroy R."/>
        </authorList>
    </citation>
    <scope>NUCLEOTIDE SEQUENCE</scope>
    <source>
        <strain evidence="7">CHK176-22527</strain>
    </source>
</reference>
<protein>
    <recommendedName>
        <fullName evidence="5">Cell division protein SepF</fullName>
    </recommendedName>
</protein>
<dbReference type="GO" id="GO:0043093">
    <property type="term" value="P:FtsZ-dependent cytokinesis"/>
    <property type="evidence" value="ECO:0007669"/>
    <property type="project" value="UniProtKB-UniRule"/>
</dbReference>
<dbReference type="GO" id="GO:0005737">
    <property type="term" value="C:cytoplasm"/>
    <property type="evidence" value="ECO:0007669"/>
    <property type="project" value="UniProtKB-SubCell"/>
</dbReference>
<evidence type="ECO:0000313" key="7">
    <source>
        <dbReference type="EMBL" id="HIT98861.1"/>
    </source>
</evidence>
<comment type="subunit">
    <text evidence="5">Homodimer. Interacts with FtsZ.</text>
</comment>
<dbReference type="EMBL" id="DVLX01000017">
    <property type="protein sequence ID" value="HIT98861.1"/>
    <property type="molecule type" value="Genomic_DNA"/>
</dbReference>
<dbReference type="GO" id="GO:0000917">
    <property type="term" value="P:division septum assembly"/>
    <property type="evidence" value="ECO:0007669"/>
    <property type="project" value="UniProtKB-KW"/>
</dbReference>
<sequence>MGVFSKFKDMMGFEEYEEDDIEVEEEEDYKGSSGSYYDRKPVEPKAQTTSPRYDSNVVPMQNRTVKAITSAFKLVVIEPKGFEECPKLVDSLKSRKPIIVNLEKLESDTGRKIFDFLGGATYALNGNVQKVANNIFVFAPENVSITADGENKPYSFGRNSGDSNPWK</sequence>